<protein>
    <recommendedName>
        <fullName evidence="1">ATP-dependent DNA helicase</fullName>
        <ecNumber evidence="1">5.6.2.3</ecNumber>
    </recommendedName>
</protein>
<comment type="catalytic activity">
    <reaction evidence="1">
        <text>ATP + H2O = ADP + phosphate + H(+)</text>
        <dbReference type="Rhea" id="RHEA:13065"/>
        <dbReference type="ChEBI" id="CHEBI:15377"/>
        <dbReference type="ChEBI" id="CHEBI:15378"/>
        <dbReference type="ChEBI" id="CHEBI:30616"/>
        <dbReference type="ChEBI" id="CHEBI:43474"/>
        <dbReference type="ChEBI" id="CHEBI:456216"/>
        <dbReference type="EC" id="5.6.2.3"/>
    </reaction>
</comment>
<dbReference type="Pfam" id="PF05970">
    <property type="entry name" value="PIF1"/>
    <property type="match status" value="1"/>
</dbReference>
<dbReference type="PANTHER" id="PTHR10492">
    <property type="match status" value="1"/>
</dbReference>
<dbReference type="EMBL" id="AWUE01011793">
    <property type="protein sequence ID" value="OMP10468.1"/>
    <property type="molecule type" value="Genomic_DNA"/>
</dbReference>
<keyword evidence="1" id="KW-0547">Nucleotide-binding</keyword>
<feature type="domain" description="DNA helicase Pif1-like DEAD-box helicase" evidence="2">
    <location>
        <begin position="30"/>
        <end position="142"/>
    </location>
</feature>
<dbReference type="GO" id="GO:0000723">
    <property type="term" value="P:telomere maintenance"/>
    <property type="evidence" value="ECO:0007669"/>
    <property type="project" value="InterPro"/>
</dbReference>
<keyword evidence="1" id="KW-0067">ATP-binding</keyword>
<comment type="similarity">
    <text evidence="1">Belongs to the helicase family.</text>
</comment>
<dbReference type="EC" id="5.6.2.3" evidence="1"/>
<comment type="caution">
    <text evidence="3">The sequence shown here is derived from an EMBL/GenBank/DDBJ whole genome shotgun (WGS) entry which is preliminary data.</text>
</comment>
<evidence type="ECO:0000256" key="1">
    <source>
        <dbReference type="RuleBase" id="RU363044"/>
    </source>
</evidence>
<dbReference type="Gene3D" id="3.40.50.300">
    <property type="entry name" value="P-loop containing nucleotide triphosphate hydrolases"/>
    <property type="match status" value="1"/>
</dbReference>
<keyword evidence="1" id="KW-0233">DNA recombination</keyword>
<dbReference type="GO" id="GO:0006281">
    <property type="term" value="P:DNA repair"/>
    <property type="evidence" value="ECO:0007669"/>
    <property type="project" value="UniProtKB-KW"/>
</dbReference>
<name>A0A1R3KTV4_9ROSI</name>
<keyword evidence="1" id="KW-0227">DNA damage</keyword>
<evidence type="ECO:0000313" key="4">
    <source>
        <dbReference type="Proteomes" id="UP000187203"/>
    </source>
</evidence>
<dbReference type="InterPro" id="IPR010285">
    <property type="entry name" value="DNA_helicase_pif1-like_DEAD"/>
</dbReference>
<dbReference type="GO" id="GO:0005524">
    <property type="term" value="F:ATP binding"/>
    <property type="evidence" value="ECO:0007669"/>
    <property type="project" value="UniProtKB-KW"/>
</dbReference>
<gene>
    <name evidence="3" type="ORF">COLO4_04485</name>
</gene>
<dbReference type="GO" id="GO:0016887">
    <property type="term" value="F:ATP hydrolysis activity"/>
    <property type="evidence" value="ECO:0007669"/>
    <property type="project" value="RHEA"/>
</dbReference>
<feature type="non-terminal residue" evidence="3">
    <location>
        <position position="1"/>
    </location>
</feature>
<reference evidence="4" key="1">
    <citation type="submission" date="2013-09" db="EMBL/GenBank/DDBJ databases">
        <title>Corchorus olitorius genome sequencing.</title>
        <authorList>
            <person name="Alam M."/>
            <person name="Haque M.S."/>
            <person name="Islam M.S."/>
            <person name="Emdad E.M."/>
            <person name="Islam M.M."/>
            <person name="Ahmed B."/>
            <person name="Halim A."/>
            <person name="Hossen Q.M.M."/>
            <person name="Hossain M.Z."/>
            <person name="Ahmed R."/>
            <person name="Khan M.M."/>
            <person name="Islam R."/>
            <person name="Rashid M.M."/>
            <person name="Khan S.A."/>
            <person name="Rahman M.S."/>
            <person name="Alam M."/>
            <person name="Yahiya A.S."/>
            <person name="Khan M.S."/>
            <person name="Azam M.S."/>
            <person name="Haque T."/>
            <person name="Lashkar M.Z.H."/>
            <person name="Akhand A.I."/>
            <person name="Morshed G."/>
            <person name="Roy S."/>
            <person name="Uddin K.S."/>
            <person name="Rabeya T."/>
            <person name="Hossain A.S."/>
            <person name="Chowdhury A."/>
            <person name="Snigdha A.R."/>
            <person name="Mortoza M.S."/>
            <person name="Matin S.A."/>
            <person name="Hoque S.M.E."/>
            <person name="Islam M.K."/>
            <person name="Roy D.K."/>
            <person name="Haider R."/>
            <person name="Moosa M.M."/>
            <person name="Elias S.M."/>
            <person name="Hasan A.M."/>
            <person name="Jahan S."/>
            <person name="Shafiuddin M."/>
            <person name="Mahmood N."/>
            <person name="Shommy N.S."/>
        </authorList>
    </citation>
    <scope>NUCLEOTIDE SEQUENCE [LARGE SCALE GENOMIC DNA]</scope>
    <source>
        <strain evidence="4">cv. O-4</strain>
    </source>
</reference>
<comment type="cofactor">
    <cofactor evidence="1">
        <name>Mg(2+)</name>
        <dbReference type="ChEBI" id="CHEBI:18420"/>
    </cofactor>
</comment>
<organism evidence="3 4">
    <name type="scientific">Corchorus olitorius</name>
    <dbReference type="NCBI Taxonomy" id="93759"/>
    <lineage>
        <taxon>Eukaryota</taxon>
        <taxon>Viridiplantae</taxon>
        <taxon>Streptophyta</taxon>
        <taxon>Embryophyta</taxon>
        <taxon>Tracheophyta</taxon>
        <taxon>Spermatophyta</taxon>
        <taxon>Magnoliopsida</taxon>
        <taxon>eudicotyledons</taxon>
        <taxon>Gunneridae</taxon>
        <taxon>Pentapetalae</taxon>
        <taxon>rosids</taxon>
        <taxon>malvids</taxon>
        <taxon>Malvales</taxon>
        <taxon>Malvaceae</taxon>
        <taxon>Grewioideae</taxon>
        <taxon>Apeibeae</taxon>
        <taxon>Corchorus</taxon>
    </lineage>
</organism>
<evidence type="ECO:0000259" key="2">
    <source>
        <dbReference type="Pfam" id="PF05970"/>
    </source>
</evidence>
<evidence type="ECO:0000313" key="3">
    <source>
        <dbReference type="EMBL" id="OMP10468.1"/>
    </source>
</evidence>
<dbReference type="PANTHER" id="PTHR10492:SF57">
    <property type="entry name" value="ATP-DEPENDENT DNA HELICASE"/>
    <property type="match status" value="1"/>
</dbReference>
<keyword evidence="1 3" id="KW-0347">Helicase</keyword>
<dbReference type="Proteomes" id="UP000187203">
    <property type="component" value="Unassembled WGS sequence"/>
</dbReference>
<dbReference type="STRING" id="93759.A0A1R3KTV4"/>
<dbReference type="OrthoDB" id="1927241at2759"/>
<proteinExistence type="inferred from homology"/>
<dbReference type="GO" id="GO:0006310">
    <property type="term" value="P:DNA recombination"/>
    <property type="evidence" value="ECO:0007669"/>
    <property type="project" value="UniProtKB-KW"/>
</dbReference>
<accession>A0A1R3KTV4</accession>
<keyword evidence="1" id="KW-0234">DNA repair</keyword>
<keyword evidence="4" id="KW-1185">Reference proteome</keyword>
<dbReference type="GO" id="GO:0043139">
    <property type="term" value="F:5'-3' DNA helicase activity"/>
    <property type="evidence" value="ECO:0007669"/>
    <property type="project" value="UniProtKB-EC"/>
</dbReference>
<dbReference type="AlphaFoldDB" id="A0A1R3KTV4"/>
<keyword evidence="1" id="KW-0378">Hydrolase</keyword>
<dbReference type="InterPro" id="IPR027417">
    <property type="entry name" value="P-loop_NTPase"/>
</dbReference>
<sequence length="152" mass="17159">WTRTREQGKPLPHYRMKNPRVTGILSLWFYGVTGKRFLCKTIIAGIRSKGLIVFSVASSGIASPGGRTAHSRFKIPVDIDECLTCEIRKDRQLAKLLQRTDLLVWNEAPMIPRYCLEALDKSMRDVLHDPLLESEPKPFGGRSTFSAISDSK</sequence>